<dbReference type="RefSeq" id="XP_004344190.1">
    <property type="nucleotide sequence ID" value="XM_004344140.1"/>
</dbReference>
<evidence type="ECO:0000313" key="2">
    <source>
        <dbReference type="EMBL" id="ELR20787.1"/>
    </source>
</evidence>
<feature type="transmembrane region" description="Helical" evidence="1">
    <location>
        <begin position="70"/>
        <end position="91"/>
    </location>
</feature>
<protein>
    <recommendedName>
        <fullName evidence="4">Transmembrane protein</fullName>
    </recommendedName>
</protein>
<keyword evidence="3" id="KW-1185">Reference proteome</keyword>
<evidence type="ECO:0008006" key="4">
    <source>
        <dbReference type="Google" id="ProtNLM"/>
    </source>
</evidence>
<proteinExistence type="predicted"/>
<dbReference type="EMBL" id="KB007909">
    <property type="protein sequence ID" value="ELR20787.1"/>
    <property type="molecule type" value="Genomic_DNA"/>
</dbReference>
<dbReference type="KEGG" id="acan:ACA1_055530"/>
<gene>
    <name evidence="2" type="ORF">ACA1_055530</name>
</gene>
<accession>L8H6C5</accession>
<feature type="transmembrane region" description="Helical" evidence="1">
    <location>
        <begin position="43"/>
        <end position="64"/>
    </location>
</feature>
<dbReference type="VEuPathDB" id="AmoebaDB:ACA1_055530"/>
<evidence type="ECO:0000313" key="3">
    <source>
        <dbReference type="Proteomes" id="UP000011083"/>
    </source>
</evidence>
<keyword evidence="1" id="KW-0472">Membrane</keyword>
<reference evidence="2 3" key="1">
    <citation type="journal article" date="2013" name="Genome Biol.">
        <title>Genome of Acanthamoeba castellanii highlights extensive lateral gene transfer and early evolution of tyrosine kinase signaling.</title>
        <authorList>
            <person name="Clarke M."/>
            <person name="Lohan A.J."/>
            <person name="Liu B."/>
            <person name="Lagkouvardos I."/>
            <person name="Roy S."/>
            <person name="Zafar N."/>
            <person name="Bertelli C."/>
            <person name="Schilde C."/>
            <person name="Kianianmomeni A."/>
            <person name="Burglin T.R."/>
            <person name="Frech C."/>
            <person name="Turcotte B."/>
            <person name="Kopec K.O."/>
            <person name="Synnott J.M."/>
            <person name="Choo C."/>
            <person name="Paponov I."/>
            <person name="Finkler A."/>
            <person name="Soon Heng Tan C."/>
            <person name="Hutchins A.P."/>
            <person name="Weinmeier T."/>
            <person name="Rattei T."/>
            <person name="Chu J.S."/>
            <person name="Gimenez G."/>
            <person name="Irimia M."/>
            <person name="Rigden D.J."/>
            <person name="Fitzpatrick D.A."/>
            <person name="Lorenzo-Morales J."/>
            <person name="Bateman A."/>
            <person name="Chiu C.H."/>
            <person name="Tang P."/>
            <person name="Hegemann P."/>
            <person name="Fromm H."/>
            <person name="Raoult D."/>
            <person name="Greub G."/>
            <person name="Miranda-Saavedra D."/>
            <person name="Chen N."/>
            <person name="Nash P."/>
            <person name="Ginger M.L."/>
            <person name="Horn M."/>
            <person name="Schaap P."/>
            <person name="Caler L."/>
            <person name="Loftus B."/>
        </authorList>
    </citation>
    <scope>NUCLEOTIDE SEQUENCE [LARGE SCALE GENOMIC DNA]</scope>
    <source>
        <strain evidence="2 3">Neff</strain>
    </source>
</reference>
<keyword evidence="1" id="KW-0812">Transmembrane</keyword>
<evidence type="ECO:0000256" key="1">
    <source>
        <dbReference type="SAM" id="Phobius"/>
    </source>
</evidence>
<dbReference type="Proteomes" id="UP000011083">
    <property type="component" value="Unassembled WGS sequence"/>
</dbReference>
<keyword evidence="1" id="KW-1133">Transmembrane helix</keyword>
<organism evidence="2 3">
    <name type="scientific">Acanthamoeba castellanii (strain ATCC 30010 / Neff)</name>
    <dbReference type="NCBI Taxonomy" id="1257118"/>
    <lineage>
        <taxon>Eukaryota</taxon>
        <taxon>Amoebozoa</taxon>
        <taxon>Discosea</taxon>
        <taxon>Longamoebia</taxon>
        <taxon>Centramoebida</taxon>
        <taxon>Acanthamoebidae</taxon>
        <taxon>Acanthamoeba</taxon>
    </lineage>
</organism>
<dbReference type="GeneID" id="14921657"/>
<sequence>MALEYAGSADNRRKEGLTADVEMLHTLYTTALVAQKRREAFQWIALALVLVASACVVLSALLGTHPTDSMGWWVASLGRGFVPIPLLWVWWRIIGAELFYPYPLLPAFTSSDEVEV</sequence>
<name>L8H6C5_ACACF</name>
<dbReference type="AlphaFoldDB" id="L8H6C5"/>